<comment type="catalytic activity">
    <reaction evidence="10">
        <text>L-threonyl-[protein] + FAD = FMN-L-threonyl-[protein] + AMP + H(+)</text>
        <dbReference type="Rhea" id="RHEA:36847"/>
        <dbReference type="Rhea" id="RHEA-COMP:11060"/>
        <dbReference type="Rhea" id="RHEA-COMP:11061"/>
        <dbReference type="ChEBI" id="CHEBI:15378"/>
        <dbReference type="ChEBI" id="CHEBI:30013"/>
        <dbReference type="ChEBI" id="CHEBI:57692"/>
        <dbReference type="ChEBI" id="CHEBI:74257"/>
        <dbReference type="ChEBI" id="CHEBI:456215"/>
        <dbReference type="EC" id="2.7.1.180"/>
    </reaction>
</comment>
<dbReference type="Gene3D" id="3.10.520.10">
    <property type="entry name" value="ApbE-like domains"/>
    <property type="match status" value="1"/>
</dbReference>
<protein>
    <recommendedName>
        <fullName evidence="3">FAD:protein FMN transferase</fullName>
        <ecNumber evidence="2">2.7.1.180</ecNumber>
    </recommendedName>
    <alternativeName>
        <fullName evidence="9">Flavin transferase</fullName>
    </alternativeName>
</protein>
<comment type="cofactor">
    <cofactor evidence="1">
        <name>Mg(2+)</name>
        <dbReference type="ChEBI" id="CHEBI:18420"/>
    </cofactor>
</comment>
<keyword evidence="5 11" id="KW-0808">Transferase</keyword>
<name>A0A3B0TQY3_9ZZZZ</name>
<evidence type="ECO:0000313" key="11">
    <source>
        <dbReference type="EMBL" id="VAW16852.1"/>
    </source>
</evidence>
<evidence type="ECO:0000256" key="7">
    <source>
        <dbReference type="ARBA" id="ARBA00022827"/>
    </source>
</evidence>
<accession>A0A3B0TQY3</accession>
<evidence type="ECO:0000256" key="2">
    <source>
        <dbReference type="ARBA" id="ARBA00011955"/>
    </source>
</evidence>
<dbReference type="GO" id="GO:0046872">
    <property type="term" value="F:metal ion binding"/>
    <property type="evidence" value="ECO:0007669"/>
    <property type="project" value="UniProtKB-KW"/>
</dbReference>
<dbReference type="SUPFAM" id="SSF143631">
    <property type="entry name" value="ApbE-like"/>
    <property type="match status" value="1"/>
</dbReference>
<organism evidence="11">
    <name type="scientific">hydrothermal vent metagenome</name>
    <dbReference type="NCBI Taxonomy" id="652676"/>
    <lineage>
        <taxon>unclassified sequences</taxon>
        <taxon>metagenomes</taxon>
        <taxon>ecological metagenomes</taxon>
    </lineage>
</organism>
<dbReference type="PANTHER" id="PTHR30040">
    <property type="entry name" value="THIAMINE BIOSYNTHESIS LIPOPROTEIN APBE"/>
    <property type="match status" value="1"/>
</dbReference>
<dbReference type="GO" id="GO:0016740">
    <property type="term" value="F:transferase activity"/>
    <property type="evidence" value="ECO:0007669"/>
    <property type="project" value="UniProtKB-KW"/>
</dbReference>
<evidence type="ECO:0000256" key="10">
    <source>
        <dbReference type="ARBA" id="ARBA00048540"/>
    </source>
</evidence>
<keyword evidence="6" id="KW-0479">Metal-binding</keyword>
<dbReference type="EMBL" id="UOEL01000137">
    <property type="protein sequence ID" value="VAW16852.1"/>
    <property type="molecule type" value="Genomic_DNA"/>
</dbReference>
<keyword evidence="7" id="KW-0274">FAD</keyword>
<dbReference type="InterPro" id="IPR024932">
    <property type="entry name" value="ApbE"/>
</dbReference>
<evidence type="ECO:0000256" key="5">
    <source>
        <dbReference type="ARBA" id="ARBA00022679"/>
    </source>
</evidence>
<dbReference type="AlphaFoldDB" id="A0A3B0TQY3"/>
<proteinExistence type="predicted"/>
<sequence>MLLIMTDSLRYKACGFLWFLLGMVVLSCNDEKPSIIENRNVGGALGTSYYLIYLSEKPLDFQNEIDSVFAAVNRSLSTYIQDSDISRINKGDSRVVVDAMFREVFQLSKEVYEQTNGYFDPTVGVLVNAWGFGPGRRIEMDSTRVDSLLAFVGFEKVTITESNIIVKTHLNIHFDFNAIAKGYAIDRLAKMLDEKGIQDYLLEVGGELVAKGENRVKQKPWSVGIEDPQIDFTRQLKIKIQLKDKAMASSGNYRKYRIDSITGKKYVHTVDPKTGFTKNANTLGVTILADTCAEADAYATAFMAMNLDEVLILLSKQKSLEAYVVYLDKEGKSQEFMTDGFKGLVVE</sequence>
<evidence type="ECO:0000256" key="3">
    <source>
        <dbReference type="ARBA" id="ARBA00016337"/>
    </source>
</evidence>
<dbReference type="Pfam" id="PF02424">
    <property type="entry name" value="ApbE"/>
    <property type="match status" value="1"/>
</dbReference>
<keyword evidence="4" id="KW-0285">Flavoprotein</keyword>
<evidence type="ECO:0000256" key="4">
    <source>
        <dbReference type="ARBA" id="ARBA00022630"/>
    </source>
</evidence>
<reference evidence="11" key="1">
    <citation type="submission" date="2018-06" db="EMBL/GenBank/DDBJ databases">
        <authorList>
            <person name="Zhirakovskaya E."/>
        </authorList>
    </citation>
    <scope>NUCLEOTIDE SEQUENCE</scope>
</reference>
<dbReference type="EC" id="2.7.1.180" evidence="2"/>
<dbReference type="PIRSF" id="PIRSF006268">
    <property type="entry name" value="ApbE"/>
    <property type="match status" value="1"/>
</dbReference>
<dbReference type="InterPro" id="IPR003374">
    <property type="entry name" value="ApbE-like_sf"/>
</dbReference>
<evidence type="ECO:0000256" key="6">
    <source>
        <dbReference type="ARBA" id="ARBA00022723"/>
    </source>
</evidence>
<dbReference type="PANTHER" id="PTHR30040:SF2">
    <property type="entry name" value="FAD:PROTEIN FMN TRANSFERASE"/>
    <property type="match status" value="1"/>
</dbReference>
<keyword evidence="8" id="KW-0460">Magnesium</keyword>
<evidence type="ECO:0000256" key="1">
    <source>
        <dbReference type="ARBA" id="ARBA00001946"/>
    </source>
</evidence>
<gene>
    <name evidence="11" type="ORF">MNBD_BACTEROID03-1640</name>
</gene>
<evidence type="ECO:0000256" key="8">
    <source>
        <dbReference type="ARBA" id="ARBA00022842"/>
    </source>
</evidence>
<evidence type="ECO:0000256" key="9">
    <source>
        <dbReference type="ARBA" id="ARBA00031306"/>
    </source>
</evidence>